<feature type="transmembrane region" description="Helical" evidence="2">
    <location>
        <begin position="1170"/>
        <end position="1191"/>
    </location>
</feature>
<dbReference type="InterPro" id="IPR027272">
    <property type="entry name" value="Piezo"/>
</dbReference>
<feature type="transmembrane region" description="Helical" evidence="2">
    <location>
        <begin position="1133"/>
        <end position="1150"/>
    </location>
</feature>
<feature type="region of interest" description="Disordered" evidence="1">
    <location>
        <begin position="1834"/>
        <end position="1856"/>
    </location>
</feature>
<keyword evidence="2" id="KW-0472">Membrane</keyword>
<sequence length="2469" mass="268595">MDTASLKLADAPDLHSRCWLQGVVGWMMVTSLLLGIAINISSAILSITHPLSGATSSELKEFGTSADSVRILAVQICSWIAAGLAIVSLGIFTKAVKSSYNTWKTLFLFFALLSFLTQVATFCLMFSTGVAIDNLFTFKQVELSDYMDANPSFTFKDPGASAKEFNCMWNEFACQLGTGNTLNSACSGDVSLGQDIFCTSVVKAGSTGQVDAAMVEKSLNEVCGSTGLLHGKLKRPSGKCEACVNESLGFGLAAIQPSAVLCGCFQSFTDFFREYGSPWYGAAQWRVLGSATYLLVSFVSYIGVMIMMVKYYGGWHFHKWYDVSDTETLAEAQARIEARRAGVAQRRLEEQQGMLLDVKKQFRMEVKRNSGLGWYRSLQYIFHNISNTLPPPSPSISQGLQQPPVAADPTSAQGAAQSLPATPSPLTEPMSRPFVRSLVSLGIRSGWFVLLAHSLLLVGGASPLVGAVVAVPVVYMTFQGRFATEQREDARKFVFIAASLLVAAFALLVLIVLHDIAGISLPTWVMSPFTGGVMWVSRTAAVVLTVVTALTGPWMLRRPFAYPSSLTEEWLLSTAVRLFVFVGFLVQVATFRVEESAKGEFMLSMVIYPILVCAMSLQVSHQSDLIAYDSRVAVLAHLLVRMPYGDAISLLWISIIYGLLVPIVDSPMATSVVGYDAALLEDSGGAESLVGRALKASLPVLEILTRVLYLPLVALCIITFATPVAFLMLMAVLLAPPLRKKCHYLVLALYLVAVSPLPQMFPVVLVSAVPGVTPVELSPLAAVAALVCTTRKLLERSGAPQASLRFLPMSFGSPIRLALQLLLWWLVLRAVVASSHIDRLCQSVFFVCTLIWQLAGIRYGRTFASEYVICNSAVLGALVSYAALSADSGSLAEFQAAIWARCVPVLLAASILWALDRVTLVSQGQRESRAGSMFASGVAAVLMAFLYAALPLLPSAPLRVLTITMTAGCAGLASLLSLVMPLRSAIGWGTGLAIAFAVGNYVVGGMQGESTRVTAQLCWQMWFLTASQSVAFTPAIPSPPSLSEGMQKLVAATAPIATFYFSTVRGLDHPQSFPIENLVLTVFAVLAVSLPRFLQKPGRVAVVFSIIHLYALVVTVSNYGIRKAPLSGVIAHYYPLGVCVLVAALTPTGFTEVGDGIVALANDYSSPDSYRLILLVVAVVRPSVWSISAYLPLSFSRRRSEAVHKLAILLLCASVLELCVTPMVLSVVHRPFPLTPFHQWLGLSWASAPIAMMTNYVGLALASVVLHEKPVPLLTPTKLVIAFTCLLAVELLFDRRRSIGVFVVLMLVLGLAMLLEIPQSGRATVSRRCLLIVSASYYILCVLSQIPLNLVPDKSQFWLYLQDWLPLFLFGEVPSLALYELCAPMLYLLTRPLRPSSPDNFLAADSSTIADSWVRRVLLRRCQADERKHKANLDTLLRRLNRIVAVAGTMDTAEDHGGEEAQSRRMPERSATQDAEKISGLAEKFTEGQGAIDDDQIEEIALYLGMSVVQVKADLTEVSEALPDDTPAEFIISTVLKRLVVTGSSEAEIQEKRDDILAKAKEELAGNDQAQSAGQPSGQVTPSSSSTEAAHRSRRSIMAAENVTGAVAQTTDAVIDGVTMVLGGQNVNLPRATVDGSQGGRRHKRVNIISSLLHSFNYNVIYPALKAHPVSAKLPSTLQFLLSHTAIWVAIALFSQAVAYDASILSVIPLGIMLCWLIPAAYPFLTATPWIVVGLCSLGSLSLKLVMQMPHVCDTDGYVPSIVESRWECPPTYGVVTPLSRLGLFKVSDYEDAALLRYVGWDLGIILLVALHLIHKRLSGRGTDMTPAQAKVILRRPEDAESRPESSEQDSEGASGHAVSLRRPSLDLFIPRFAFSLVVIFLIIFDWSAISSASTDKLETGFAESVRNNRFSTVQVLAIVGLIVRVLVDRYIYSRLSTSVDGYSFGRHVLTEKLILWAQVVLMLAGCVYIRTVPLRVVIPFTCYLVLTGIQLHFAIRVSHPGLVWLGSIPPTRDPNDPTKPIPPSNGAWFSYYTYRVYRVIPFLDELRVICDFASSRGTALSLFMWFKLEDAWQNLYLVHYDIAGRAAIERQTSPKYRFLLGGSVLAFLVFVITGPLTFFSGLNLLRESNMVTSASMAISLKVGELSIPVWKTDHVGLRVPQSSEYPLMPEELVSYTAMHSADLQNATLPKAADVLWQPSPPLRRQIRDYIQANRTPGGEVNATFCMTWEFGHSQPGGVRSSGYRCVQSVQPAQQLLDAMSLVNGSRLHVEDLIPRALYLNGPWASPPGSFRQFNNVSLKVEKEDSQVWWAMADNPTLALVSERAVPPSAGGGASASSSLSVIGLYLGVVLTIGRFFRLVIQDSSKRIMFEELPSVTYPLQLCQGVQIARMRHSLEAERVLYYEVVTLYRSPAKLMSVTGSTSQMPDVLVSKQSSSHAAVRRRARPQQSEGGSAEGDGRGGAAVPATNV</sequence>
<reference evidence="5 6" key="1">
    <citation type="submission" date="2020-04" db="EMBL/GenBank/DDBJ databases">
        <title>Perkinsus olseni comparative genomics.</title>
        <authorList>
            <person name="Bogema D.R."/>
        </authorList>
    </citation>
    <scope>NUCLEOTIDE SEQUENCE [LARGE SCALE GENOMIC DNA]</scope>
    <source>
        <strain evidence="5">00978-12</strain>
    </source>
</reference>
<dbReference type="Pfam" id="PF24874">
    <property type="entry name" value="Piezo_THU9_anchor"/>
    <property type="match status" value="1"/>
</dbReference>
<keyword evidence="2" id="KW-0812">Transmembrane</keyword>
<feature type="transmembrane region" description="Helical" evidence="2">
    <location>
        <begin position="815"/>
        <end position="837"/>
    </location>
</feature>
<feature type="transmembrane region" description="Helical" evidence="2">
    <location>
        <begin position="1720"/>
        <end position="1741"/>
    </location>
</feature>
<feature type="transmembrane region" description="Helical" evidence="2">
    <location>
        <begin position="1245"/>
        <end position="1266"/>
    </location>
</feature>
<evidence type="ECO:0000259" key="3">
    <source>
        <dbReference type="Pfam" id="PF12166"/>
    </source>
</evidence>
<feature type="transmembrane region" description="Helical" evidence="2">
    <location>
        <begin position="570"/>
        <end position="589"/>
    </location>
</feature>
<feature type="transmembrane region" description="Helical" evidence="2">
    <location>
        <begin position="1100"/>
        <end position="1121"/>
    </location>
</feature>
<evidence type="ECO:0000313" key="5">
    <source>
        <dbReference type="EMBL" id="KAF4682818.1"/>
    </source>
</evidence>
<feature type="transmembrane region" description="Helical" evidence="2">
    <location>
        <begin position="2099"/>
        <end position="2123"/>
    </location>
</feature>
<feature type="transmembrane region" description="Helical" evidence="2">
    <location>
        <begin position="446"/>
        <end position="473"/>
    </location>
</feature>
<feature type="transmembrane region" description="Helical" evidence="2">
    <location>
        <begin position="1977"/>
        <end position="1996"/>
    </location>
</feature>
<protein>
    <submittedName>
        <fullName evidence="5">Uncharacterized protein</fullName>
    </submittedName>
</protein>
<feature type="transmembrane region" description="Helical" evidence="2">
    <location>
        <begin position="1910"/>
        <end position="1928"/>
    </location>
</feature>
<feature type="compositionally biased region" description="Polar residues" evidence="1">
    <location>
        <begin position="1568"/>
        <end position="1588"/>
    </location>
</feature>
<feature type="transmembrane region" description="Helical" evidence="2">
    <location>
        <begin position="956"/>
        <end position="978"/>
    </location>
</feature>
<feature type="region of interest" description="Disordered" evidence="1">
    <location>
        <begin position="1565"/>
        <end position="1594"/>
    </location>
</feature>
<feature type="region of interest" description="Disordered" evidence="1">
    <location>
        <begin position="393"/>
        <end position="427"/>
    </location>
</feature>
<dbReference type="InterPro" id="IPR056356">
    <property type="entry name" value="Microp_apicomplexa_17"/>
</dbReference>
<dbReference type="Pfam" id="PF12166">
    <property type="entry name" value="Piezo_cap"/>
    <property type="match status" value="1"/>
</dbReference>
<feature type="transmembrane region" description="Helical" evidence="2">
    <location>
        <begin position="930"/>
        <end position="950"/>
    </location>
</feature>
<feature type="transmembrane region" description="Helical" evidence="2">
    <location>
        <begin position="1954"/>
        <end position="1971"/>
    </location>
</feature>
<feature type="compositionally biased region" description="Polar residues" evidence="1">
    <location>
        <begin position="410"/>
        <end position="425"/>
    </location>
</feature>
<dbReference type="GO" id="GO:0005261">
    <property type="term" value="F:monoatomic cation channel activity"/>
    <property type="evidence" value="ECO:0007669"/>
    <property type="project" value="TreeGrafter"/>
</dbReference>
<evidence type="ECO:0000256" key="2">
    <source>
        <dbReference type="SAM" id="Phobius"/>
    </source>
</evidence>
<feature type="domain" description="Piezo THU9 and anchor" evidence="4">
    <location>
        <begin position="1867"/>
        <end position="2121"/>
    </location>
</feature>
<dbReference type="OrthoDB" id="248120at2759"/>
<feature type="transmembrane region" description="Helical" evidence="2">
    <location>
        <begin position="708"/>
        <end position="732"/>
    </location>
</feature>
<dbReference type="GO" id="GO:0008381">
    <property type="term" value="F:mechanosensitive monoatomic ion channel activity"/>
    <property type="evidence" value="ECO:0007669"/>
    <property type="project" value="InterPro"/>
</dbReference>
<feature type="transmembrane region" description="Helical" evidence="2">
    <location>
        <begin position="1075"/>
        <end position="1094"/>
    </location>
</feature>
<evidence type="ECO:0000256" key="1">
    <source>
        <dbReference type="SAM" id="MobiDB-lite"/>
    </source>
</evidence>
<dbReference type="GO" id="GO:0050982">
    <property type="term" value="P:detection of mechanical stimulus"/>
    <property type="evidence" value="ECO:0007669"/>
    <property type="project" value="TreeGrafter"/>
</dbReference>
<feature type="transmembrane region" description="Helical" evidence="2">
    <location>
        <begin position="1685"/>
        <end position="1708"/>
    </location>
</feature>
<gene>
    <name evidence="5" type="ORF">FOZ60_010074</name>
</gene>
<dbReference type="GO" id="GO:0016020">
    <property type="term" value="C:membrane"/>
    <property type="evidence" value="ECO:0007669"/>
    <property type="project" value="InterPro"/>
</dbReference>
<feature type="transmembrane region" description="Helical" evidence="2">
    <location>
        <begin position="647"/>
        <end position="664"/>
    </location>
</feature>
<dbReference type="GO" id="GO:0071260">
    <property type="term" value="P:cellular response to mechanical stimulus"/>
    <property type="evidence" value="ECO:0007669"/>
    <property type="project" value="TreeGrafter"/>
</dbReference>
<feature type="transmembrane region" description="Helical" evidence="2">
    <location>
        <begin position="1368"/>
        <end position="1389"/>
    </location>
</feature>
<feature type="transmembrane region" description="Helical" evidence="2">
    <location>
        <begin position="898"/>
        <end position="918"/>
    </location>
</feature>
<comment type="caution">
    <text evidence="5">The sequence shown here is derived from an EMBL/GenBank/DDBJ whole genome shotgun (WGS) entry which is preliminary data.</text>
</comment>
<keyword evidence="2" id="KW-1133">Transmembrane helix</keyword>
<feature type="transmembrane region" description="Helical" evidence="2">
    <location>
        <begin position="867"/>
        <end position="886"/>
    </location>
</feature>
<dbReference type="Pfam" id="PF23531">
    <property type="entry name" value="Microp_apicomplexa_17"/>
    <property type="match status" value="1"/>
</dbReference>
<feature type="transmembrane region" description="Helical" evidence="2">
    <location>
        <begin position="601"/>
        <end position="619"/>
    </location>
</feature>
<dbReference type="PANTHER" id="PTHR13167:SF25">
    <property type="entry name" value="PIEZO-TYPE MECHANOSENSITIVE ION CHANNEL COMPONENT"/>
    <property type="match status" value="1"/>
</dbReference>
<evidence type="ECO:0000259" key="4">
    <source>
        <dbReference type="Pfam" id="PF24874"/>
    </source>
</evidence>
<feature type="transmembrane region" description="Helical" evidence="2">
    <location>
        <begin position="287"/>
        <end position="309"/>
    </location>
</feature>
<feature type="transmembrane region" description="Helical" evidence="2">
    <location>
        <begin position="1329"/>
        <end position="1348"/>
    </location>
</feature>
<feature type="compositionally biased region" description="Basic and acidic residues" evidence="1">
    <location>
        <begin position="1835"/>
        <end position="1846"/>
    </location>
</feature>
<feature type="compositionally biased region" description="Basic and acidic residues" evidence="1">
    <location>
        <begin position="1453"/>
        <end position="1468"/>
    </location>
</feature>
<feature type="transmembrane region" description="Helical" evidence="2">
    <location>
        <begin position="843"/>
        <end position="860"/>
    </location>
</feature>
<feature type="region of interest" description="Disordered" evidence="1">
    <location>
        <begin position="2431"/>
        <end position="2469"/>
    </location>
</feature>
<feature type="transmembrane region" description="Helical" evidence="2">
    <location>
        <begin position="525"/>
        <end position="550"/>
    </location>
</feature>
<feature type="transmembrane region" description="Helical" evidence="2">
    <location>
        <begin position="1203"/>
        <end position="1225"/>
    </location>
</feature>
<feature type="transmembrane region" description="Helical" evidence="2">
    <location>
        <begin position="1869"/>
        <end position="1890"/>
    </location>
</feature>
<dbReference type="GO" id="GO:0042391">
    <property type="term" value="P:regulation of membrane potential"/>
    <property type="evidence" value="ECO:0007669"/>
    <property type="project" value="TreeGrafter"/>
</dbReference>
<dbReference type="InterPro" id="IPR056770">
    <property type="entry name" value="Piezo_THU9_anchor"/>
</dbReference>
<dbReference type="PANTHER" id="PTHR13167">
    <property type="entry name" value="PIEZO-TYPE MECHANOSENSITIVE ION CHANNEL COMPONENT"/>
    <property type="match status" value="1"/>
</dbReference>
<feature type="transmembrane region" description="Helical" evidence="2">
    <location>
        <begin position="744"/>
        <end position="765"/>
    </location>
</feature>
<dbReference type="InterPro" id="IPR031334">
    <property type="entry name" value="Piezo_cap_dom"/>
</dbReference>
<organism evidence="5 6">
    <name type="scientific">Perkinsus olseni</name>
    <name type="common">Perkinsus atlanticus</name>
    <dbReference type="NCBI Taxonomy" id="32597"/>
    <lineage>
        <taxon>Eukaryota</taxon>
        <taxon>Sar</taxon>
        <taxon>Alveolata</taxon>
        <taxon>Perkinsozoa</taxon>
        <taxon>Perkinsea</taxon>
        <taxon>Perkinsida</taxon>
        <taxon>Perkinsidae</taxon>
        <taxon>Perkinsus</taxon>
    </lineage>
</organism>
<feature type="transmembrane region" description="Helical" evidence="2">
    <location>
        <begin position="985"/>
        <end position="1003"/>
    </location>
</feature>
<dbReference type="EMBL" id="JABANP010000406">
    <property type="protein sequence ID" value="KAF4682818.1"/>
    <property type="molecule type" value="Genomic_DNA"/>
</dbReference>
<evidence type="ECO:0000313" key="6">
    <source>
        <dbReference type="Proteomes" id="UP000541610"/>
    </source>
</evidence>
<feature type="region of interest" description="Disordered" evidence="1">
    <location>
        <begin position="1453"/>
        <end position="1475"/>
    </location>
</feature>
<feature type="transmembrane region" description="Helical" evidence="2">
    <location>
        <begin position="493"/>
        <end position="513"/>
    </location>
</feature>
<dbReference type="Proteomes" id="UP000541610">
    <property type="component" value="Unassembled WGS sequence"/>
</dbReference>
<feature type="transmembrane region" description="Helical" evidence="2">
    <location>
        <begin position="23"/>
        <end position="48"/>
    </location>
</feature>
<name>A0A7J6NG63_PEROL</name>
<proteinExistence type="predicted"/>
<feature type="domain" description="Piezo non-specific cation channel cap" evidence="3">
    <location>
        <begin position="2180"/>
        <end position="2420"/>
    </location>
</feature>
<feature type="transmembrane region" description="Helical" evidence="2">
    <location>
        <begin position="1273"/>
        <end position="1293"/>
    </location>
</feature>
<feature type="transmembrane region" description="Helical" evidence="2">
    <location>
        <begin position="68"/>
        <end position="93"/>
    </location>
</feature>
<feature type="transmembrane region" description="Helical" evidence="2">
    <location>
        <begin position="1299"/>
        <end position="1317"/>
    </location>
</feature>
<accession>A0A7J6NG63</accession>
<feature type="transmembrane region" description="Helical" evidence="2">
    <location>
        <begin position="105"/>
        <end position="132"/>
    </location>
</feature>
<feature type="transmembrane region" description="Helical" evidence="2">
    <location>
        <begin position="1795"/>
        <end position="1814"/>
    </location>
</feature>